<gene>
    <name evidence="1" type="ORF">FGIG_00141</name>
</gene>
<evidence type="ECO:0000313" key="2">
    <source>
        <dbReference type="Proteomes" id="UP000316759"/>
    </source>
</evidence>
<dbReference type="OrthoDB" id="775972at2759"/>
<comment type="caution">
    <text evidence="1">The sequence shown here is derived from an EMBL/GenBank/DDBJ whole genome shotgun (WGS) entry which is preliminary data.</text>
</comment>
<reference evidence="1 2" key="1">
    <citation type="submission" date="2019-04" db="EMBL/GenBank/DDBJ databases">
        <title>Annotation for the trematode Fasciola gigantica.</title>
        <authorList>
            <person name="Choi Y.-J."/>
        </authorList>
    </citation>
    <scope>NUCLEOTIDE SEQUENCE [LARGE SCALE GENOMIC DNA]</scope>
    <source>
        <strain evidence="1">Uganda_cow_1</strain>
    </source>
</reference>
<dbReference type="AlphaFoldDB" id="A0A504YZL8"/>
<protein>
    <submittedName>
        <fullName evidence="1">Uncharacterized protein</fullName>
    </submittedName>
</protein>
<dbReference type="Proteomes" id="UP000316759">
    <property type="component" value="Unassembled WGS sequence"/>
</dbReference>
<dbReference type="EMBL" id="SUNJ01001307">
    <property type="protein sequence ID" value="TPP66884.1"/>
    <property type="molecule type" value="Genomic_DNA"/>
</dbReference>
<proteinExistence type="predicted"/>
<organism evidence="1 2">
    <name type="scientific">Fasciola gigantica</name>
    <name type="common">Giant liver fluke</name>
    <dbReference type="NCBI Taxonomy" id="46835"/>
    <lineage>
        <taxon>Eukaryota</taxon>
        <taxon>Metazoa</taxon>
        <taxon>Spiralia</taxon>
        <taxon>Lophotrochozoa</taxon>
        <taxon>Platyhelminthes</taxon>
        <taxon>Trematoda</taxon>
        <taxon>Digenea</taxon>
        <taxon>Plagiorchiida</taxon>
        <taxon>Echinostomata</taxon>
        <taxon>Echinostomatoidea</taxon>
        <taxon>Fasciolidae</taxon>
        <taxon>Fasciola</taxon>
    </lineage>
</organism>
<evidence type="ECO:0000313" key="1">
    <source>
        <dbReference type="EMBL" id="TPP66884.1"/>
    </source>
</evidence>
<sequence length="145" mass="16459">MRESSETLEDFLHRLRSHVRSCEYTDVLEDKIEGVMLVQQLISGGADSHIRECLLTEDRTTLMWDRAVEIARTEVLATEQSKTFNVCPQTHDISKIHKSRPETGLLQKCLNCGSFQIAQLAMRSSKLVVSEGRMPAVVVLIKYPK</sequence>
<name>A0A504YZL8_FASGI</name>
<accession>A0A504YZL8</accession>
<keyword evidence="2" id="KW-1185">Reference proteome</keyword>